<keyword evidence="2" id="KW-1185">Reference proteome</keyword>
<dbReference type="CDD" id="cd14726">
    <property type="entry name" value="TraB_PrgY-like"/>
    <property type="match status" value="1"/>
</dbReference>
<protein>
    <submittedName>
        <fullName evidence="1">Uncharacterized protein</fullName>
    </submittedName>
</protein>
<accession>A0ABU6YDA9</accession>
<gene>
    <name evidence="1" type="ORF">PIB30_028772</name>
</gene>
<feature type="non-terminal residue" evidence="1">
    <location>
        <position position="160"/>
    </location>
</feature>
<dbReference type="InterPro" id="IPR046345">
    <property type="entry name" value="TraB_PrgY-like"/>
</dbReference>
<name>A0ABU6YDA9_9FABA</name>
<dbReference type="PANTHER" id="PTHR21530:SF7">
    <property type="entry name" value="TRAB DOMAIN-CONTAINING PROTEIN"/>
    <property type="match status" value="1"/>
</dbReference>
<comment type="caution">
    <text evidence="1">The sequence shown here is derived from an EMBL/GenBank/DDBJ whole genome shotgun (WGS) entry which is preliminary data.</text>
</comment>
<sequence length="160" mass="18050">MAGRMLSGCIQLRRATWMINSSVKKFSTSTPSSKEILKDLPEHIVPLKLGLCQVYLVGVNHMSQESVADVQRIVRVVKPNLVFLELCENCGGLLMLKEIPTTKKMVANIMENWKDQNIHQLFASLTSRQHKVIPGSEFRIAYEEAIKYGGRVLLGDRPIE</sequence>
<proteinExistence type="predicted"/>
<evidence type="ECO:0000313" key="2">
    <source>
        <dbReference type="Proteomes" id="UP001341840"/>
    </source>
</evidence>
<dbReference type="PANTHER" id="PTHR21530">
    <property type="entry name" value="PHEROMONE SHUTDOWN PROTEIN"/>
    <property type="match status" value="1"/>
</dbReference>
<evidence type="ECO:0000313" key="1">
    <source>
        <dbReference type="EMBL" id="MED6206648.1"/>
    </source>
</evidence>
<organism evidence="1 2">
    <name type="scientific">Stylosanthes scabra</name>
    <dbReference type="NCBI Taxonomy" id="79078"/>
    <lineage>
        <taxon>Eukaryota</taxon>
        <taxon>Viridiplantae</taxon>
        <taxon>Streptophyta</taxon>
        <taxon>Embryophyta</taxon>
        <taxon>Tracheophyta</taxon>
        <taxon>Spermatophyta</taxon>
        <taxon>Magnoliopsida</taxon>
        <taxon>eudicotyledons</taxon>
        <taxon>Gunneridae</taxon>
        <taxon>Pentapetalae</taxon>
        <taxon>rosids</taxon>
        <taxon>fabids</taxon>
        <taxon>Fabales</taxon>
        <taxon>Fabaceae</taxon>
        <taxon>Papilionoideae</taxon>
        <taxon>50 kb inversion clade</taxon>
        <taxon>dalbergioids sensu lato</taxon>
        <taxon>Dalbergieae</taxon>
        <taxon>Pterocarpus clade</taxon>
        <taxon>Stylosanthes</taxon>
    </lineage>
</organism>
<dbReference type="Proteomes" id="UP001341840">
    <property type="component" value="Unassembled WGS sequence"/>
</dbReference>
<dbReference type="EMBL" id="JASCZI010241770">
    <property type="protein sequence ID" value="MED6206648.1"/>
    <property type="molecule type" value="Genomic_DNA"/>
</dbReference>
<reference evidence="1 2" key="1">
    <citation type="journal article" date="2023" name="Plants (Basel)">
        <title>Bridging the Gap: Combining Genomics and Transcriptomics Approaches to Understand Stylosanthes scabra, an Orphan Legume from the Brazilian Caatinga.</title>
        <authorList>
            <person name="Ferreira-Neto J.R.C."/>
            <person name="da Silva M.D."/>
            <person name="Binneck E."/>
            <person name="de Melo N.F."/>
            <person name="da Silva R.H."/>
            <person name="de Melo A.L.T.M."/>
            <person name="Pandolfi V."/>
            <person name="Bustamante F.O."/>
            <person name="Brasileiro-Vidal A.C."/>
            <person name="Benko-Iseppon A.M."/>
        </authorList>
    </citation>
    <scope>NUCLEOTIDE SEQUENCE [LARGE SCALE GENOMIC DNA]</scope>
    <source>
        <tissue evidence="1">Leaves</tissue>
    </source>
</reference>